<keyword evidence="2" id="KW-1185">Reference proteome</keyword>
<dbReference type="EMBL" id="AJSX01000030">
    <property type="protein sequence ID" value="EIJ69464.1"/>
    <property type="molecule type" value="Genomic_DNA"/>
</dbReference>
<protein>
    <submittedName>
        <fullName evidence="1">Uncharacterized protein</fullName>
    </submittedName>
</protein>
<evidence type="ECO:0000313" key="1">
    <source>
        <dbReference type="EMBL" id="EIJ69464.1"/>
    </source>
</evidence>
<dbReference type="PATRIC" id="fig|1095749.3.peg.1055"/>
<accession>I3DCM1</accession>
<proteinExistence type="predicted"/>
<name>I3DCM1_9PAST</name>
<dbReference type="Proteomes" id="UP000006457">
    <property type="component" value="Unassembled WGS sequence"/>
</dbReference>
<reference evidence="1 2" key="1">
    <citation type="submission" date="2012-03" db="EMBL/GenBank/DDBJ databases">
        <authorList>
            <person name="Harkins D.M."/>
            <person name="Madupu R."/>
            <person name="Durkin A.S."/>
            <person name="Torralba M."/>
            <person name="Methe B."/>
            <person name="Sutton G.G."/>
            <person name="Nelson K.E."/>
        </authorList>
    </citation>
    <scope>NUCLEOTIDE SEQUENCE [LARGE SCALE GENOMIC DNA]</scope>
    <source>
        <strain evidence="1 2">CCUG 2042</strain>
    </source>
</reference>
<comment type="caution">
    <text evidence="1">The sequence shown here is derived from an EMBL/GenBank/DDBJ whole genome shotgun (WGS) entry which is preliminary data.</text>
</comment>
<sequence length="39" mass="4262">MSLNPHLSVSAILDIGTEVLLPEEINTNAIKADTLQLWT</sequence>
<organism evidence="1 2">
    <name type="scientific">Pasteurella bettyae CCUG 2042</name>
    <dbReference type="NCBI Taxonomy" id="1095749"/>
    <lineage>
        <taxon>Bacteria</taxon>
        <taxon>Pseudomonadati</taxon>
        <taxon>Pseudomonadota</taxon>
        <taxon>Gammaproteobacteria</taxon>
        <taxon>Pasteurellales</taxon>
        <taxon>Pasteurellaceae</taxon>
        <taxon>Pasteurella</taxon>
    </lineage>
</organism>
<dbReference type="AlphaFoldDB" id="I3DCM1"/>
<gene>
    <name evidence="1" type="ORF">HMPREF1052_0856</name>
</gene>
<evidence type="ECO:0000313" key="2">
    <source>
        <dbReference type="Proteomes" id="UP000006457"/>
    </source>
</evidence>